<protein>
    <submittedName>
        <fullName evidence="14">Mechanosensitive ion channel</fullName>
    </submittedName>
</protein>
<dbReference type="InterPro" id="IPR049142">
    <property type="entry name" value="MS_channel_1st"/>
</dbReference>
<feature type="transmembrane region" description="Helical" evidence="8">
    <location>
        <begin position="413"/>
        <end position="436"/>
    </location>
</feature>
<keyword evidence="6 8" id="KW-0472">Membrane</keyword>
<feature type="transmembrane region" description="Helical" evidence="8">
    <location>
        <begin position="173"/>
        <end position="202"/>
    </location>
</feature>
<dbReference type="SUPFAM" id="SSF50182">
    <property type="entry name" value="Sm-like ribonucleoproteins"/>
    <property type="match status" value="1"/>
</dbReference>
<feature type="transmembrane region" description="Helical" evidence="8">
    <location>
        <begin position="254"/>
        <end position="274"/>
    </location>
</feature>
<dbReference type="Pfam" id="PF00924">
    <property type="entry name" value="MS_channel_2nd"/>
    <property type="match status" value="1"/>
</dbReference>
<name>A0ABT1RBB5_9HYPH</name>
<feature type="transmembrane region" description="Helical" evidence="8">
    <location>
        <begin position="135"/>
        <end position="152"/>
    </location>
</feature>
<feature type="domain" description="Mechanosensitive ion channel transmembrane helices 2/3" evidence="12">
    <location>
        <begin position="503"/>
        <end position="541"/>
    </location>
</feature>
<dbReference type="InterPro" id="IPR045276">
    <property type="entry name" value="YbiO_bact"/>
</dbReference>
<accession>A0ABT1RBB5</accession>
<dbReference type="Proteomes" id="UP000996601">
    <property type="component" value="Unassembled WGS sequence"/>
</dbReference>
<dbReference type="PANTHER" id="PTHR30460">
    <property type="entry name" value="MODERATE CONDUCTANCE MECHANOSENSITIVE CHANNEL YBIO"/>
    <property type="match status" value="1"/>
</dbReference>
<dbReference type="Gene3D" id="3.30.70.100">
    <property type="match status" value="1"/>
</dbReference>
<gene>
    <name evidence="14" type="ORF">GB927_020725</name>
</gene>
<evidence type="ECO:0000259" key="13">
    <source>
        <dbReference type="Pfam" id="PF25392"/>
    </source>
</evidence>
<evidence type="ECO:0000313" key="14">
    <source>
        <dbReference type="EMBL" id="MCQ4632483.1"/>
    </source>
</evidence>
<dbReference type="PANTHER" id="PTHR30460:SF0">
    <property type="entry name" value="MODERATE CONDUCTANCE MECHANOSENSITIVE CHANNEL YBIO"/>
    <property type="match status" value="1"/>
</dbReference>
<keyword evidence="3" id="KW-1003">Cell membrane</keyword>
<evidence type="ECO:0000256" key="5">
    <source>
        <dbReference type="ARBA" id="ARBA00022989"/>
    </source>
</evidence>
<dbReference type="InterPro" id="IPR011014">
    <property type="entry name" value="MscS_channel_TM-2"/>
</dbReference>
<feature type="transmembrane region" description="Helical" evidence="8">
    <location>
        <begin position="360"/>
        <end position="382"/>
    </location>
</feature>
<feature type="domain" description="Moderate conductance mechanosensitive channel YbiO-like transmembrane helix 1" evidence="13">
    <location>
        <begin position="363"/>
        <end position="439"/>
    </location>
</feature>
<keyword evidence="9" id="KW-0732">Signal</keyword>
<keyword evidence="5 8" id="KW-1133">Transmembrane helix</keyword>
<evidence type="ECO:0000256" key="1">
    <source>
        <dbReference type="ARBA" id="ARBA00004651"/>
    </source>
</evidence>
<feature type="domain" description="Mechanosensitive ion channel MscS" evidence="10">
    <location>
        <begin position="543"/>
        <end position="605"/>
    </location>
</feature>
<evidence type="ECO:0000256" key="9">
    <source>
        <dbReference type="SAM" id="SignalP"/>
    </source>
</evidence>
<dbReference type="EMBL" id="WHSB02000008">
    <property type="protein sequence ID" value="MCQ4632483.1"/>
    <property type="molecule type" value="Genomic_DNA"/>
</dbReference>
<dbReference type="InterPro" id="IPR006685">
    <property type="entry name" value="MscS_channel_2nd"/>
</dbReference>
<keyword evidence="15" id="KW-1185">Reference proteome</keyword>
<dbReference type="SUPFAM" id="SSF82861">
    <property type="entry name" value="Mechanosensitive channel protein MscS (YggB), transmembrane region"/>
    <property type="match status" value="1"/>
</dbReference>
<dbReference type="InterPro" id="IPR023408">
    <property type="entry name" value="MscS_beta-dom_sf"/>
</dbReference>
<dbReference type="InterPro" id="IPR011066">
    <property type="entry name" value="MscS_channel_C_sf"/>
</dbReference>
<evidence type="ECO:0000259" key="12">
    <source>
        <dbReference type="Pfam" id="PF21088"/>
    </source>
</evidence>
<dbReference type="Pfam" id="PF21088">
    <property type="entry name" value="MS_channel_1st"/>
    <property type="match status" value="1"/>
</dbReference>
<dbReference type="Gene3D" id="1.10.287.1260">
    <property type="match status" value="1"/>
</dbReference>
<dbReference type="InterPro" id="IPR049278">
    <property type="entry name" value="MS_channel_C"/>
</dbReference>
<evidence type="ECO:0000256" key="7">
    <source>
        <dbReference type="SAM" id="MobiDB-lite"/>
    </source>
</evidence>
<comment type="caution">
    <text evidence="14">The sequence shown here is derived from an EMBL/GenBank/DDBJ whole genome shotgun (WGS) entry which is preliminary data.</text>
</comment>
<evidence type="ECO:0000256" key="2">
    <source>
        <dbReference type="ARBA" id="ARBA00008017"/>
    </source>
</evidence>
<feature type="chain" id="PRO_5047293486" evidence="9">
    <location>
        <begin position="21"/>
        <end position="754"/>
    </location>
</feature>
<feature type="transmembrane region" description="Helical" evidence="8">
    <location>
        <begin position="286"/>
        <end position="305"/>
    </location>
</feature>
<feature type="domain" description="Mechanosensitive ion channel MscS C-terminal" evidence="11">
    <location>
        <begin position="615"/>
        <end position="700"/>
    </location>
</feature>
<organism evidence="14 15">
    <name type="scientific">Shinella lacus</name>
    <dbReference type="NCBI Taxonomy" id="2654216"/>
    <lineage>
        <taxon>Bacteria</taxon>
        <taxon>Pseudomonadati</taxon>
        <taxon>Pseudomonadota</taxon>
        <taxon>Alphaproteobacteria</taxon>
        <taxon>Hyphomicrobiales</taxon>
        <taxon>Rhizobiaceae</taxon>
        <taxon>Shinella</taxon>
    </lineage>
</organism>
<dbReference type="Pfam" id="PF25392">
    <property type="entry name" value="MS_channel_TM1"/>
    <property type="match status" value="1"/>
</dbReference>
<proteinExistence type="inferred from homology"/>
<sequence>MRTVLLLIFMFVAGIMPAAAQQSLLPGATQERPAEAAKLQDLIDVLRDDKTRETFLGELQKAADGEKALSADAAQPPAAQDTSLGQKIAEVTRQSAERAVSSVIVFSRQLAAAPATFANLSGAEGEVLLRTLRDLALVIVVTYGVFMALRLVTRRIDRSFGKRSASAGFFEKAILIAASAALDIGIVVVAWGAGYVAALTVFGELGRMDIQQTLYLNAFTVVQLARVAIRTALSPSAGELRLVRISDEAARKTSRILGWIVSILGYGQLLLQPVLSQAVSLASGRAISALVALIALIIAISATFMNRQAVTDWLLTTPDHSPRHRQARFMATRWHWPVLVYLAFLFFVVLIGPAERLFSVLAASAQAFAAIIIGFVVADWLARTVTRGVRLPVNVNERLPLLERRVNGLVPRFLTILRIVILAVVLGIVLSAMGIFDIATMMQSRIGLAFTSAIASVFVILLVAYIFWLALTSWVDYRLNPAFGSIATARETTLLTLLRNAATIAIVVIALMFSLSQMGLDIAPLLASAGVIGLAIGFGAQKLVQDVINGVFIQLENAINVGDVITVGSTTGTVERLTIRSVSLRDVRGAYHIISFSSVEMVTNLMRDFSYHVGDIGIAYREDVEIARAALFDAFEELRGDAEINGVILGEMEWFGVQELADSAVILRVRIKTLPGKQWAVGRALNGAVKRVFDARAIEIPFPHQTIYFGVDKNGEAPPAFVSMREREPAQKDPRRVKSAKVSEVASDAEDLEN</sequence>
<dbReference type="InterPro" id="IPR010920">
    <property type="entry name" value="LSM_dom_sf"/>
</dbReference>
<evidence type="ECO:0000313" key="15">
    <source>
        <dbReference type="Proteomes" id="UP000996601"/>
    </source>
</evidence>
<feature type="transmembrane region" description="Helical" evidence="8">
    <location>
        <begin position="522"/>
        <end position="540"/>
    </location>
</feature>
<feature type="transmembrane region" description="Helical" evidence="8">
    <location>
        <begin position="214"/>
        <end position="233"/>
    </location>
</feature>
<evidence type="ECO:0000256" key="8">
    <source>
        <dbReference type="SAM" id="Phobius"/>
    </source>
</evidence>
<feature type="region of interest" description="Disordered" evidence="7">
    <location>
        <begin position="721"/>
        <end position="754"/>
    </location>
</feature>
<feature type="transmembrane region" description="Helical" evidence="8">
    <location>
        <begin position="492"/>
        <end position="516"/>
    </location>
</feature>
<dbReference type="Pfam" id="PF21082">
    <property type="entry name" value="MS_channel_3rd"/>
    <property type="match status" value="1"/>
</dbReference>
<evidence type="ECO:0000256" key="6">
    <source>
        <dbReference type="ARBA" id="ARBA00023136"/>
    </source>
</evidence>
<feature type="transmembrane region" description="Helical" evidence="8">
    <location>
        <begin position="448"/>
        <end position="471"/>
    </location>
</feature>
<evidence type="ECO:0000256" key="4">
    <source>
        <dbReference type="ARBA" id="ARBA00022692"/>
    </source>
</evidence>
<evidence type="ECO:0000259" key="11">
    <source>
        <dbReference type="Pfam" id="PF21082"/>
    </source>
</evidence>
<keyword evidence="4 8" id="KW-0812">Transmembrane</keyword>
<evidence type="ECO:0000259" key="10">
    <source>
        <dbReference type="Pfam" id="PF00924"/>
    </source>
</evidence>
<comment type="subcellular location">
    <subcellularLocation>
        <location evidence="1">Cell membrane</location>
        <topology evidence="1">Multi-pass membrane protein</topology>
    </subcellularLocation>
</comment>
<dbReference type="SUPFAM" id="SSF82689">
    <property type="entry name" value="Mechanosensitive channel protein MscS (YggB), C-terminal domain"/>
    <property type="match status" value="1"/>
</dbReference>
<comment type="similarity">
    <text evidence="2">Belongs to the MscS (TC 1.A.23) family.</text>
</comment>
<evidence type="ECO:0000256" key="3">
    <source>
        <dbReference type="ARBA" id="ARBA00022475"/>
    </source>
</evidence>
<dbReference type="InterPro" id="IPR057485">
    <property type="entry name" value="YbiO-like_TM1"/>
</dbReference>
<feature type="compositionally biased region" description="Basic and acidic residues" evidence="7">
    <location>
        <begin position="724"/>
        <end position="736"/>
    </location>
</feature>
<feature type="transmembrane region" description="Helical" evidence="8">
    <location>
        <begin position="334"/>
        <end position="354"/>
    </location>
</feature>
<reference evidence="14" key="1">
    <citation type="submission" date="2021-07" db="EMBL/GenBank/DDBJ databases">
        <title>Shinella sp. nov., a novel member of the genus Shinella from water.</title>
        <authorList>
            <person name="Deng Y."/>
        </authorList>
    </citation>
    <scope>NUCLEOTIDE SEQUENCE</scope>
    <source>
        <strain evidence="14">CPCC 100929</strain>
    </source>
</reference>
<feature type="signal peptide" evidence="9">
    <location>
        <begin position="1"/>
        <end position="20"/>
    </location>
</feature>
<dbReference type="Gene3D" id="2.30.30.60">
    <property type="match status" value="1"/>
</dbReference>